<reference evidence="6 7" key="1">
    <citation type="submission" date="2020-08" db="EMBL/GenBank/DDBJ databases">
        <title>Genomic Encyclopedia of Archaeal and Bacterial Type Strains, Phase II (KMG-II): from individual species to whole genera.</title>
        <authorList>
            <person name="Goeker M."/>
        </authorList>
    </citation>
    <scope>NUCLEOTIDE SEQUENCE [LARGE SCALE GENOMIC DNA]</scope>
    <source>
        <strain evidence="6 7">DSM 43850</strain>
    </source>
</reference>
<dbReference type="Pfam" id="PF08706">
    <property type="entry name" value="D5_N"/>
    <property type="match status" value="1"/>
</dbReference>
<dbReference type="SUPFAM" id="SSF56747">
    <property type="entry name" value="Prim-pol domain"/>
    <property type="match status" value="1"/>
</dbReference>
<keyword evidence="7" id="KW-1185">Reference proteome</keyword>
<evidence type="ECO:0000256" key="2">
    <source>
        <dbReference type="ARBA" id="ARBA00022801"/>
    </source>
</evidence>
<organism evidence="6 7">
    <name type="scientific">Kutzneria viridogrisea</name>
    <dbReference type="NCBI Taxonomy" id="47990"/>
    <lineage>
        <taxon>Bacteria</taxon>
        <taxon>Bacillati</taxon>
        <taxon>Actinomycetota</taxon>
        <taxon>Actinomycetes</taxon>
        <taxon>Pseudonocardiales</taxon>
        <taxon>Pseudonocardiaceae</taxon>
        <taxon>Kutzneria</taxon>
    </lineage>
</organism>
<evidence type="ECO:0000259" key="5">
    <source>
        <dbReference type="PROSITE" id="PS51206"/>
    </source>
</evidence>
<dbReference type="SMART" id="SM00885">
    <property type="entry name" value="D5_N"/>
    <property type="match status" value="1"/>
</dbReference>
<dbReference type="RefSeq" id="WP_182836527.1">
    <property type="nucleotide sequence ID" value="NZ_BAAABQ010000065.1"/>
</dbReference>
<gene>
    <name evidence="6" type="ORF">BC739_001214</name>
</gene>
<dbReference type="Pfam" id="PF19263">
    <property type="entry name" value="DUF5906"/>
    <property type="match status" value="1"/>
</dbReference>
<dbReference type="PROSITE" id="PS51206">
    <property type="entry name" value="SF3_HELICASE_1"/>
    <property type="match status" value="1"/>
</dbReference>
<dbReference type="SMART" id="SM00943">
    <property type="entry name" value="Prim-Pol"/>
    <property type="match status" value="1"/>
</dbReference>
<dbReference type="InterPro" id="IPR015330">
    <property type="entry name" value="DNA_primase/pol_bifunc_N"/>
</dbReference>
<evidence type="ECO:0000313" key="6">
    <source>
        <dbReference type="EMBL" id="MBA8924017.1"/>
    </source>
</evidence>
<feature type="compositionally biased region" description="Basic and acidic residues" evidence="4">
    <location>
        <begin position="221"/>
        <end position="239"/>
    </location>
</feature>
<dbReference type="PANTHER" id="PTHR35372">
    <property type="entry name" value="ATP BINDING PROTEIN-RELATED"/>
    <property type="match status" value="1"/>
</dbReference>
<dbReference type="InterPro" id="IPR051620">
    <property type="entry name" value="ORF904-like_C"/>
</dbReference>
<dbReference type="InterPro" id="IPR027417">
    <property type="entry name" value="P-loop_NTPase"/>
</dbReference>
<dbReference type="NCBIfam" id="TIGR01613">
    <property type="entry name" value="primase_Cterm"/>
    <property type="match status" value="1"/>
</dbReference>
<feature type="compositionally biased region" description="Pro residues" evidence="4">
    <location>
        <begin position="210"/>
        <end position="220"/>
    </location>
</feature>
<dbReference type="Proteomes" id="UP000517916">
    <property type="component" value="Unassembled WGS sequence"/>
</dbReference>
<evidence type="ECO:0000256" key="1">
    <source>
        <dbReference type="ARBA" id="ARBA00022741"/>
    </source>
</evidence>
<sequence length="821" mass="89381">MHHTTPSEMLAAALAWHDAGCAVVRVALDGTKAPDGLWKTYQTQRADRDTIATWFQAGHPGIGVITGAISGHLEMFELEGRATALLEQLAAQLAADGHPDLFARIAAGYCETTPGGGIHVLYRVEGGVDGNTKLARRPGEPDLATGRPRVDVLAETRGEGGFVVVAPSGGPVHPTGRPWTTVSGSPTSIVTITPAERDALHLAARQLDEMPPPPPIPDPVPLDRDRRPGERSPGDDYNERATWAELLGDHGWTPARQHGDRTYWTRPGKSFGISAVTGGDQGDYLYVWSTSTELPAEEAMSKWRVYALLEHGGDFSAAASTLRRKGFGTPLPEPTRPVLTVLPTIVSGSTVVVTEPEQTEQAAATTLAHSDDALALGLVDHFGRHIRYVPERGRWLHWTGARWEWCPSGGGVVREHLKTLARQLPDDTKPEARHKQRALSAIGTTAALTQAQTDPRIVVALSDLDAHPFELNTPSGIVDLRTGDLLPADPARLHTRITATAPDPDADPARWLNFLGDTFDGHDELPAYLRRLVGYSVTGVVREHVLPFAFGPGANGKGVFLETLRAVLGDYATTAPSGFLMAKNYSGHETEIARLAGARMVVCSEINEGDRFDEAKVKQLTGGDTLAARFMRMDHFTFQPTHKLWLMGNHQPTVNGGGHSFWRRLRIVPFVNTVPEHRRVEDLQGILATEHAAAVLAWVVRGAAEYSTGGLREPQSVRDATAEYAHEQDTVGRFIEDQCHLGGGENVKIRVGKLRDAYERWCHAESLTPVSARKLGTTLRSQHGVGDDRSGSTRFYTGITLFADPDEVDNASQRFERLDFQ</sequence>
<dbReference type="Gene3D" id="3.40.50.300">
    <property type="entry name" value="P-loop containing nucleotide triphosphate hydrolases"/>
    <property type="match status" value="1"/>
</dbReference>
<feature type="region of interest" description="Disordered" evidence="4">
    <location>
        <begin position="205"/>
        <end position="239"/>
    </location>
</feature>
<keyword evidence="2" id="KW-0378">Hydrolase</keyword>
<keyword evidence="3" id="KW-0067">ATP-binding</keyword>
<proteinExistence type="predicted"/>
<keyword evidence="1" id="KW-0547">Nucleotide-binding</keyword>
<accession>A0ABR6BAX6</accession>
<name>A0ABR6BAX6_9PSEU</name>
<evidence type="ECO:0000313" key="7">
    <source>
        <dbReference type="Proteomes" id="UP000517916"/>
    </source>
</evidence>
<dbReference type="EMBL" id="JACJID010000001">
    <property type="protein sequence ID" value="MBA8924017.1"/>
    <property type="molecule type" value="Genomic_DNA"/>
</dbReference>
<comment type="caution">
    <text evidence="6">The sequence shown here is derived from an EMBL/GenBank/DDBJ whole genome shotgun (WGS) entry which is preliminary data.</text>
</comment>
<dbReference type="Pfam" id="PF09250">
    <property type="entry name" value="Prim-Pol"/>
    <property type="match status" value="1"/>
</dbReference>
<evidence type="ECO:0000256" key="4">
    <source>
        <dbReference type="SAM" id="MobiDB-lite"/>
    </source>
</evidence>
<dbReference type="InterPro" id="IPR014818">
    <property type="entry name" value="Phage/plasmid_primase_P4_C"/>
</dbReference>
<dbReference type="InterPro" id="IPR045455">
    <property type="entry name" value="NrS-1_pol-like_helicase"/>
</dbReference>
<dbReference type="InterPro" id="IPR006500">
    <property type="entry name" value="Helicase_put_C_phage/plasmid"/>
</dbReference>
<evidence type="ECO:0000256" key="3">
    <source>
        <dbReference type="ARBA" id="ARBA00022840"/>
    </source>
</evidence>
<protein>
    <submittedName>
        <fullName evidence="6">DNA primase/helicase</fullName>
    </submittedName>
</protein>
<dbReference type="InterPro" id="IPR014015">
    <property type="entry name" value="Helicase_SF3_DNA-vir"/>
</dbReference>
<dbReference type="PANTHER" id="PTHR35372:SF2">
    <property type="entry name" value="SF3 HELICASE DOMAIN-CONTAINING PROTEIN"/>
    <property type="match status" value="1"/>
</dbReference>
<feature type="domain" description="SF3 helicase" evidence="5">
    <location>
        <begin position="524"/>
        <end position="683"/>
    </location>
</feature>